<reference evidence="3 4" key="1">
    <citation type="submission" date="2018-11" db="EMBL/GenBank/DDBJ databases">
        <title>Genome sequence and assembly of Colletotrichum spinosum.</title>
        <authorList>
            <person name="Gan P."/>
            <person name="Shirasu K."/>
        </authorList>
    </citation>
    <scope>NUCLEOTIDE SEQUENCE [LARGE SCALE GENOMIC DNA]</scope>
    <source>
        <strain evidence="3 4">CBS 515.97</strain>
    </source>
</reference>
<accession>A0A4R8QA95</accession>
<protein>
    <submittedName>
        <fullName evidence="3">Uncharacterized protein</fullName>
    </submittedName>
</protein>
<evidence type="ECO:0000313" key="3">
    <source>
        <dbReference type="EMBL" id="TDZ34320.1"/>
    </source>
</evidence>
<feature type="transmembrane region" description="Helical" evidence="2">
    <location>
        <begin position="88"/>
        <end position="112"/>
    </location>
</feature>
<feature type="transmembrane region" description="Helical" evidence="2">
    <location>
        <begin position="47"/>
        <end position="68"/>
    </location>
</feature>
<keyword evidence="2" id="KW-0812">Transmembrane</keyword>
<keyword evidence="2" id="KW-1133">Transmembrane helix</keyword>
<keyword evidence="2" id="KW-0472">Membrane</keyword>
<dbReference type="EMBL" id="QAPG01000055">
    <property type="protein sequence ID" value="TDZ34320.1"/>
    <property type="molecule type" value="Genomic_DNA"/>
</dbReference>
<dbReference type="AlphaFoldDB" id="A0A4R8QA95"/>
<feature type="transmembrane region" description="Helical" evidence="2">
    <location>
        <begin position="175"/>
        <end position="197"/>
    </location>
</feature>
<name>A0A4R8QA95_9PEZI</name>
<organism evidence="3 4">
    <name type="scientific">Colletotrichum spinosum</name>
    <dbReference type="NCBI Taxonomy" id="1347390"/>
    <lineage>
        <taxon>Eukaryota</taxon>
        <taxon>Fungi</taxon>
        <taxon>Dikarya</taxon>
        <taxon>Ascomycota</taxon>
        <taxon>Pezizomycotina</taxon>
        <taxon>Sordariomycetes</taxon>
        <taxon>Hypocreomycetidae</taxon>
        <taxon>Glomerellales</taxon>
        <taxon>Glomerellaceae</taxon>
        <taxon>Colletotrichum</taxon>
        <taxon>Colletotrichum orbiculare species complex</taxon>
    </lineage>
</organism>
<evidence type="ECO:0000256" key="2">
    <source>
        <dbReference type="SAM" id="Phobius"/>
    </source>
</evidence>
<sequence>MSPGGCSAVGTLCLCAYVVTKFVYLLTVEKAHVIRGSNKPRLKSKLYACNSVMMIGTYSGITIFNFHLRTYHFDADTSVCAVGRERPILMAIMIFDALVNIYLTSLFLVPLLKLQSIQAAMVRPWAAGSNRRRFPGIRPNVRLRRLAVRTLVGAILTVYHRLIVCPLLLLHPLVIFALLSFSWNFTVMITALLVQWANSGGRDAPSKSNPPPTPSTPQRMAPGAKALGIW</sequence>
<feature type="transmembrane region" description="Helical" evidence="2">
    <location>
        <begin position="6"/>
        <end position="26"/>
    </location>
</feature>
<keyword evidence="4" id="KW-1185">Reference proteome</keyword>
<comment type="caution">
    <text evidence="3">The sequence shown here is derived from an EMBL/GenBank/DDBJ whole genome shotgun (WGS) entry which is preliminary data.</text>
</comment>
<dbReference type="Proteomes" id="UP000295083">
    <property type="component" value="Unassembled WGS sequence"/>
</dbReference>
<feature type="region of interest" description="Disordered" evidence="1">
    <location>
        <begin position="203"/>
        <end position="230"/>
    </location>
</feature>
<dbReference type="PANTHER" id="PTHR38848:SF3">
    <property type="entry name" value="G-PROTEIN COUPLED RECEPTORS FAMILY 3 PROFILE DOMAIN-CONTAINING PROTEIN"/>
    <property type="match status" value="1"/>
</dbReference>
<gene>
    <name evidence="3" type="ORF">C8035_v010722</name>
</gene>
<dbReference type="PANTHER" id="PTHR38848">
    <property type="entry name" value="G-PROTEIN COUPLED RECEPTORS FAMILY 3 PROFILE DOMAIN-CONTAINING PROTEIN"/>
    <property type="match status" value="1"/>
</dbReference>
<evidence type="ECO:0000256" key="1">
    <source>
        <dbReference type="SAM" id="MobiDB-lite"/>
    </source>
</evidence>
<feature type="transmembrane region" description="Helical" evidence="2">
    <location>
        <begin position="146"/>
        <end position="169"/>
    </location>
</feature>
<proteinExistence type="predicted"/>
<evidence type="ECO:0000313" key="4">
    <source>
        <dbReference type="Proteomes" id="UP000295083"/>
    </source>
</evidence>